<organism evidence="2 3">
    <name type="scientific">Halogeometricum salsisoli</name>
    <dbReference type="NCBI Taxonomy" id="2950536"/>
    <lineage>
        <taxon>Archaea</taxon>
        <taxon>Methanobacteriati</taxon>
        <taxon>Methanobacteriota</taxon>
        <taxon>Stenosarchaea group</taxon>
        <taxon>Halobacteria</taxon>
        <taxon>Halobacteriales</taxon>
        <taxon>Haloferacaceae</taxon>
        <taxon>Halogeometricum</taxon>
    </lineage>
</organism>
<accession>A0ABU2GIE8</accession>
<name>A0ABU2GIE8_9EURY</name>
<feature type="region of interest" description="Disordered" evidence="1">
    <location>
        <begin position="1"/>
        <end position="41"/>
    </location>
</feature>
<protein>
    <recommendedName>
        <fullName evidence="4">PRC-barrel domain-containing protein</fullName>
    </recommendedName>
</protein>
<proteinExistence type="predicted"/>
<evidence type="ECO:0000313" key="3">
    <source>
        <dbReference type="Proteomes" id="UP001257060"/>
    </source>
</evidence>
<feature type="compositionally biased region" description="Basic and acidic residues" evidence="1">
    <location>
        <begin position="1"/>
        <end position="29"/>
    </location>
</feature>
<sequence length="81" mass="9202">MERPFSDDDRDKDVVTSEGDRVGRVRDVDGDGDSATVEADESLSEKLLDKLGWSDDDGPNEIRRDQVDSNTADYLRLKQKW</sequence>
<keyword evidence="3" id="KW-1185">Reference proteome</keyword>
<dbReference type="Proteomes" id="UP001257060">
    <property type="component" value="Unassembled WGS sequence"/>
</dbReference>
<evidence type="ECO:0008006" key="4">
    <source>
        <dbReference type="Google" id="ProtNLM"/>
    </source>
</evidence>
<evidence type="ECO:0000256" key="1">
    <source>
        <dbReference type="SAM" id="MobiDB-lite"/>
    </source>
</evidence>
<comment type="caution">
    <text evidence="2">The sequence shown here is derived from an EMBL/GenBank/DDBJ whole genome shotgun (WGS) entry which is preliminary data.</text>
</comment>
<reference evidence="2 3" key="1">
    <citation type="submission" date="2022-06" db="EMBL/GenBank/DDBJ databases">
        <title>Halogeometricum sp. a new haloarchaeum isolate from saline soil.</title>
        <authorList>
            <person name="Strakova D."/>
            <person name="Galisteo C."/>
            <person name="Sanchez-Porro C."/>
            <person name="Ventosa A."/>
        </authorList>
    </citation>
    <scope>NUCLEOTIDE SEQUENCE [LARGE SCALE GENOMIC DNA]</scope>
    <source>
        <strain evidence="2 3">S1BR25-6</strain>
    </source>
</reference>
<evidence type="ECO:0000313" key="2">
    <source>
        <dbReference type="EMBL" id="MDS0300603.1"/>
    </source>
</evidence>
<dbReference type="EMBL" id="JAMQOP010000004">
    <property type="protein sequence ID" value="MDS0300603.1"/>
    <property type="molecule type" value="Genomic_DNA"/>
</dbReference>
<dbReference type="RefSeq" id="WP_310925508.1">
    <property type="nucleotide sequence ID" value="NZ_JAMQOP010000004.1"/>
</dbReference>
<gene>
    <name evidence="2" type="ORF">NDI76_17780</name>
</gene>